<comment type="caution">
    <text evidence="4">The sequence shown here is derived from an EMBL/GenBank/DDBJ whole genome shotgun (WGS) entry which is preliminary data.</text>
</comment>
<name>A0ABX2ETB8_9BURK</name>
<accession>A0ABX2ETB8</accession>
<dbReference type="Pfam" id="PF00583">
    <property type="entry name" value="Acetyltransf_1"/>
    <property type="match status" value="1"/>
</dbReference>
<dbReference type="InterPro" id="IPR050832">
    <property type="entry name" value="Bact_Acetyltransf"/>
</dbReference>
<organism evidence="4 5">
    <name type="scientific">Pseudaquabacterium terrae</name>
    <dbReference type="NCBI Taxonomy" id="2732868"/>
    <lineage>
        <taxon>Bacteria</taxon>
        <taxon>Pseudomonadati</taxon>
        <taxon>Pseudomonadota</taxon>
        <taxon>Betaproteobacteria</taxon>
        <taxon>Burkholderiales</taxon>
        <taxon>Sphaerotilaceae</taxon>
        <taxon>Pseudaquabacterium</taxon>
    </lineage>
</organism>
<keyword evidence="2" id="KW-0012">Acyltransferase</keyword>
<reference evidence="4 5" key="1">
    <citation type="submission" date="2020-05" db="EMBL/GenBank/DDBJ databases">
        <title>Aquincola sp. isolate from soil.</title>
        <authorList>
            <person name="Han J."/>
            <person name="Kim D.-U."/>
        </authorList>
    </citation>
    <scope>NUCLEOTIDE SEQUENCE [LARGE SCALE GENOMIC DNA]</scope>
    <source>
        <strain evidence="4 5">S2</strain>
    </source>
</reference>
<proteinExistence type="predicted"/>
<keyword evidence="1" id="KW-0808">Transferase</keyword>
<dbReference type="Proteomes" id="UP000737171">
    <property type="component" value="Unassembled WGS sequence"/>
</dbReference>
<gene>
    <name evidence="4" type="ORF">HLB44_32870</name>
</gene>
<evidence type="ECO:0000256" key="1">
    <source>
        <dbReference type="ARBA" id="ARBA00022679"/>
    </source>
</evidence>
<dbReference type="CDD" id="cd04301">
    <property type="entry name" value="NAT_SF"/>
    <property type="match status" value="1"/>
</dbReference>
<evidence type="ECO:0000313" key="4">
    <source>
        <dbReference type="EMBL" id="NRF71789.1"/>
    </source>
</evidence>
<dbReference type="RefSeq" id="WP_173133721.1">
    <property type="nucleotide sequence ID" value="NZ_JABRWJ010000014.1"/>
</dbReference>
<dbReference type="EMBL" id="JABRWJ010000014">
    <property type="protein sequence ID" value="NRF71789.1"/>
    <property type="molecule type" value="Genomic_DNA"/>
</dbReference>
<evidence type="ECO:0000313" key="5">
    <source>
        <dbReference type="Proteomes" id="UP000737171"/>
    </source>
</evidence>
<sequence>MSGRITIEPLAQRPDLLATIEAWFESEWPGYYGPGGPGDARHDLQSYSRHHGLPLGLVAALDGHPCGFAALKREAFPSHPQCTPWAGAAYVQPALRRQGIGRALLLALEAPARALGHERLYCATATSDSLLLRCGWGLIERVLHEGQDIGVYDKAL</sequence>
<protein>
    <submittedName>
        <fullName evidence="4">GNAT family N-acetyltransferase</fullName>
    </submittedName>
</protein>
<dbReference type="InterPro" id="IPR000182">
    <property type="entry name" value="GNAT_dom"/>
</dbReference>
<dbReference type="PANTHER" id="PTHR43877">
    <property type="entry name" value="AMINOALKYLPHOSPHONATE N-ACETYLTRANSFERASE-RELATED-RELATED"/>
    <property type="match status" value="1"/>
</dbReference>
<dbReference type="SUPFAM" id="SSF55729">
    <property type="entry name" value="Acyl-CoA N-acyltransferases (Nat)"/>
    <property type="match status" value="1"/>
</dbReference>
<evidence type="ECO:0000259" key="3">
    <source>
        <dbReference type="PROSITE" id="PS51186"/>
    </source>
</evidence>
<dbReference type="Gene3D" id="3.40.630.30">
    <property type="match status" value="1"/>
</dbReference>
<dbReference type="PROSITE" id="PS51186">
    <property type="entry name" value="GNAT"/>
    <property type="match status" value="1"/>
</dbReference>
<evidence type="ECO:0000256" key="2">
    <source>
        <dbReference type="ARBA" id="ARBA00023315"/>
    </source>
</evidence>
<keyword evidence="5" id="KW-1185">Reference proteome</keyword>
<feature type="domain" description="N-acetyltransferase" evidence="3">
    <location>
        <begin position="5"/>
        <end position="156"/>
    </location>
</feature>
<dbReference type="InterPro" id="IPR016181">
    <property type="entry name" value="Acyl_CoA_acyltransferase"/>
</dbReference>